<evidence type="ECO:0008006" key="10">
    <source>
        <dbReference type="Google" id="ProtNLM"/>
    </source>
</evidence>
<evidence type="ECO:0000256" key="1">
    <source>
        <dbReference type="ARBA" id="ARBA00007913"/>
    </source>
</evidence>
<dbReference type="PANTHER" id="PTHR43788:SF8">
    <property type="entry name" value="DNA-BINDING PROTEIN SMUBP-2"/>
    <property type="match status" value="1"/>
</dbReference>
<dbReference type="InterPro" id="IPR027417">
    <property type="entry name" value="P-loop_NTPase"/>
</dbReference>
<organism evidence="8 9">
    <name type="scientific">Clonostachys chloroleuca</name>
    <dbReference type="NCBI Taxonomy" id="1926264"/>
    <lineage>
        <taxon>Eukaryota</taxon>
        <taxon>Fungi</taxon>
        <taxon>Dikarya</taxon>
        <taxon>Ascomycota</taxon>
        <taxon>Pezizomycotina</taxon>
        <taxon>Sordariomycetes</taxon>
        <taxon>Hypocreomycetidae</taxon>
        <taxon>Hypocreales</taxon>
        <taxon>Bionectriaceae</taxon>
        <taxon>Clonostachys</taxon>
    </lineage>
</organism>
<sequence length="499" mass="56023">MSDTFPRLPVVNLFRFANDTERNAVLESFLPGDRRRFSRYLSHRHLGLALITAGPGFGKTTALAVATYGLLRSVGRVYMSAPTDVACDNAADRLIDVSKDVTRRVNSEVEPGKDGILPFRRLLVVRGYKREDEVAAFMNILQCPESINDAAPKNGKHTPPWKLKNSLTFWLLTAIGSVVVPALRPDDCSRLHDAKRSFEKDKKLENLLKVARMDMTWEQYVKAGQAPKGRIQAMMRHVLMQADVLCTTPAESSKEPCLSWKREQARGFAIDEAACMTRPDFYSVWGNTMMPCVMAGDHLQLDPNPAVRPLTDEIADGVCRNRHEHNAKISIMEFLQASGWPVFRMLTQLRMGKGLFTLSQKVIYPDLRADYGPWCDISLPGHASGRAMEAFMLRKFFPDLKPSPEGTLREVFIHCPGSRVRVNRVTKSKSSPDQVRIALRLLDELVRTTEVDPSDIVIIALYSANVGVVEDQLKRYASLVGKITVSHVNSISNIHRNTY</sequence>
<accession>A0AA35PU00</accession>
<keyword evidence="4" id="KW-0347">Helicase</keyword>
<dbReference type="GO" id="GO:0016787">
    <property type="term" value="F:hydrolase activity"/>
    <property type="evidence" value="ECO:0007669"/>
    <property type="project" value="UniProtKB-KW"/>
</dbReference>
<dbReference type="Pfam" id="PF13087">
    <property type="entry name" value="AAA_12"/>
    <property type="match status" value="1"/>
</dbReference>
<evidence type="ECO:0000259" key="6">
    <source>
        <dbReference type="Pfam" id="PF13086"/>
    </source>
</evidence>
<feature type="domain" description="DNA2/NAM7 helicase-like C-terminal" evidence="7">
    <location>
        <begin position="329"/>
        <end position="490"/>
    </location>
</feature>
<feature type="domain" description="DNA2/NAM7 helicase helicase" evidence="6">
    <location>
        <begin position="34"/>
        <end position="303"/>
    </location>
</feature>
<comment type="similarity">
    <text evidence="1">Belongs to the DNA2/NAM7 helicase family.</text>
</comment>
<evidence type="ECO:0000256" key="4">
    <source>
        <dbReference type="ARBA" id="ARBA00022806"/>
    </source>
</evidence>
<dbReference type="EMBL" id="CABFNP030000478">
    <property type="protein sequence ID" value="CAI6027975.1"/>
    <property type="molecule type" value="Genomic_DNA"/>
</dbReference>
<dbReference type="InterPro" id="IPR041677">
    <property type="entry name" value="DNA2/NAM7_AAA_11"/>
</dbReference>
<name>A0AA35PU00_9HYPO</name>
<keyword evidence="9" id="KW-1185">Reference proteome</keyword>
<evidence type="ECO:0000256" key="3">
    <source>
        <dbReference type="ARBA" id="ARBA00022801"/>
    </source>
</evidence>
<evidence type="ECO:0000313" key="8">
    <source>
        <dbReference type="EMBL" id="CAI6027975.1"/>
    </source>
</evidence>
<dbReference type="Proteomes" id="UP001160390">
    <property type="component" value="Unassembled WGS sequence"/>
</dbReference>
<dbReference type="Pfam" id="PF13086">
    <property type="entry name" value="AAA_11"/>
    <property type="match status" value="1"/>
</dbReference>
<evidence type="ECO:0000259" key="7">
    <source>
        <dbReference type="Pfam" id="PF13087"/>
    </source>
</evidence>
<evidence type="ECO:0000256" key="5">
    <source>
        <dbReference type="ARBA" id="ARBA00022840"/>
    </source>
</evidence>
<gene>
    <name evidence="8" type="ORF">CCHLO57077_00018276</name>
</gene>
<dbReference type="SUPFAM" id="SSF52540">
    <property type="entry name" value="P-loop containing nucleoside triphosphate hydrolases"/>
    <property type="match status" value="1"/>
</dbReference>
<dbReference type="GO" id="GO:0043139">
    <property type="term" value="F:5'-3' DNA helicase activity"/>
    <property type="evidence" value="ECO:0007669"/>
    <property type="project" value="TreeGrafter"/>
</dbReference>
<dbReference type="InterPro" id="IPR041679">
    <property type="entry name" value="DNA2/NAM7-like_C"/>
</dbReference>
<keyword evidence="3" id="KW-0378">Hydrolase</keyword>
<dbReference type="GO" id="GO:0005524">
    <property type="term" value="F:ATP binding"/>
    <property type="evidence" value="ECO:0007669"/>
    <property type="project" value="UniProtKB-KW"/>
</dbReference>
<evidence type="ECO:0000313" key="9">
    <source>
        <dbReference type="Proteomes" id="UP001160390"/>
    </source>
</evidence>
<keyword evidence="2" id="KW-0547">Nucleotide-binding</keyword>
<proteinExistence type="inferred from homology"/>
<dbReference type="InterPro" id="IPR050534">
    <property type="entry name" value="Coronavir_polyprotein_1ab"/>
</dbReference>
<reference evidence="8" key="1">
    <citation type="submission" date="2023-01" db="EMBL/GenBank/DDBJ databases">
        <authorList>
            <person name="Piombo E."/>
        </authorList>
    </citation>
    <scope>NUCLEOTIDE SEQUENCE</scope>
</reference>
<comment type="caution">
    <text evidence="8">The sequence shown here is derived from an EMBL/GenBank/DDBJ whole genome shotgun (WGS) entry which is preliminary data.</text>
</comment>
<dbReference type="AlphaFoldDB" id="A0AA35PU00"/>
<keyword evidence="5" id="KW-0067">ATP-binding</keyword>
<protein>
    <recommendedName>
        <fullName evidence="10">DNA2/NAM7 helicase-like C-terminal domain-containing protein</fullName>
    </recommendedName>
</protein>
<dbReference type="Gene3D" id="3.40.50.300">
    <property type="entry name" value="P-loop containing nucleotide triphosphate hydrolases"/>
    <property type="match status" value="2"/>
</dbReference>
<dbReference type="PANTHER" id="PTHR43788">
    <property type="entry name" value="DNA2/NAM7 HELICASE FAMILY MEMBER"/>
    <property type="match status" value="1"/>
</dbReference>
<evidence type="ECO:0000256" key="2">
    <source>
        <dbReference type="ARBA" id="ARBA00022741"/>
    </source>
</evidence>